<feature type="region of interest" description="Disordered" evidence="3">
    <location>
        <begin position="1035"/>
        <end position="1082"/>
    </location>
</feature>
<evidence type="ECO:0000256" key="2">
    <source>
        <dbReference type="ARBA" id="ARBA00023043"/>
    </source>
</evidence>
<dbReference type="PANTHER" id="PTHR23206:SF8">
    <property type="entry name" value="ANKYRIN REPEAT AND KH DOMAIN-CONTAINING 1"/>
    <property type="match status" value="1"/>
</dbReference>
<feature type="domain" description="Cleavage stimulation factor subunit 2 hinge" evidence="4">
    <location>
        <begin position="579"/>
        <end position="635"/>
    </location>
</feature>
<keyword evidence="1" id="KW-0677">Repeat</keyword>
<sequence>MLHIWKASGELLLATPVNELSDVRALKRQLRQLTGVPRFRQRILKDSAILEDAARLDGPADLQLLQLPFCSTSYKQVIELHEAVENGNVSVVEDILQRPQNPELQLEDGSDWDSDEDGSVLDDYRHAPLTVASRAGRTEIAEMLLEAGADQDGLFELNGHDAYTPLCAACDCGSQEIVNLLLKSAAQPNGISRNGATKPLCVAARSGCLNIVRTLLEANADKDAKDAAGETALCEASRHGHLNVAIFLLDMRADIDAVSEVGDELAWHPNRFGEAPISAASEMGHVDVVRFLLSAHAFVEARNAKSETPLWKASICGHLETARLLLNAFAEPDVFDRHGRTPLCAACLAGHLSVAALLVDVGADRDAFDEFAAEDDERRFFTWARYPRGGPLWAATCRGDVEMVRLLLSASANTESKTRNGETPLLGASRERRTEIVQLLLRASACTDAGDDHGETPLCAASAAGCLPVVRLLLEAGADPTLPNSGETPYRKAAIAGHAQVCKLLRAKAGVADALQLEISNKRQKKVRAGEPTLTPRPVLIDPATLPKVDTIVDKLQRQKEQEAAEKAKMAAAELAQRAEVARLMETLTPVQVLHILGEMQRLTLRAPDVARALLAENSQLSLALQHAQFLAGMLEGWISISLLATSWKRPVQFMIFGFLALVFVFGWDGGVCRAQARARLAQASKAGENPGPHGVTNFFTNYDFGHYQASDFLPEYPSLQQYSGEGGTARALAAKEQDLLRNVTAVEMFQAMDRGWVADQDRPAPQPYWRPETNPPWGSAVERASSARRKPTQSPRRRPKGKEKGKKNGGQGQAEHPGKGKGAANPVPAPAVPSLDALPGMPAKPALPAVANPRPAAPTVPTADRQALDALVQTLVSAKMPIPPETQALLDQMRHEDAQSDAKNMHRAVSSQAAARKDLVAIRSLRAHYMQEWSAYLVAISELLDKQVEEQAQTLAGLDDREQQAVDCWLKAKADLARLTADTTQDKESDEIDAAEAMVEDSIEIETYRREAREAAQAHTEKLQVAIRGLRTQAVEQAEEAKREGSRTPRRRPRDPAIDLTKDETSHKDKQPAEATKQPPG</sequence>
<dbReference type="Pfam" id="PF12796">
    <property type="entry name" value="Ank_2"/>
    <property type="match status" value="4"/>
</dbReference>
<dbReference type="PANTHER" id="PTHR23206">
    <property type="entry name" value="MASK PROTEIN"/>
    <property type="match status" value="1"/>
</dbReference>
<gene>
    <name evidence="5" type="primary">mask</name>
    <name evidence="5" type="ORF">AK812_SmicGene32598</name>
</gene>
<dbReference type="SUPFAM" id="SSF48403">
    <property type="entry name" value="Ankyrin repeat"/>
    <property type="match status" value="1"/>
</dbReference>
<feature type="compositionally biased region" description="Basic and acidic residues" evidence="3">
    <location>
        <begin position="1055"/>
        <end position="1073"/>
    </location>
</feature>
<protein>
    <submittedName>
        <fullName evidence="5">Ankyrin repeat and KH domain-containing protein mask</fullName>
    </submittedName>
</protein>
<dbReference type="PROSITE" id="PS50297">
    <property type="entry name" value="ANK_REP_REGION"/>
    <property type="match status" value="6"/>
</dbReference>
<proteinExistence type="predicted"/>
<dbReference type="SMART" id="SM00248">
    <property type="entry name" value="ANK"/>
    <property type="match status" value="12"/>
</dbReference>
<dbReference type="AlphaFoldDB" id="A0A1Q9CTP0"/>
<evidence type="ECO:0000313" key="5">
    <source>
        <dbReference type="EMBL" id="OLP86304.1"/>
    </source>
</evidence>
<dbReference type="PROSITE" id="PS50088">
    <property type="entry name" value="ANK_REPEAT"/>
    <property type="match status" value="9"/>
</dbReference>
<comment type="caution">
    <text evidence="5">The sequence shown here is derived from an EMBL/GenBank/DDBJ whole genome shotgun (WGS) entry which is preliminary data.</text>
</comment>
<dbReference type="InterPro" id="IPR025742">
    <property type="entry name" value="CSTF2_hinge"/>
</dbReference>
<organism evidence="5 6">
    <name type="scientific">Symbiodinium microadriaticum</name>
    <name type="common">Dinoflagellate</name>
    <name type="synonym">Zooxanthella microadriatica</name>
    <dbReference type="NCBI Taxonomy" id="2951"/>
    <lineage>
        <taxon>Eukaryota</taxon>
        <taxon>Sar</taxon>
        <taxon>Alveolata</taxon>
        <taxon>Dinophyceae</taxon>
        <taxon>Suessiales</taxon>
        <taxon>Symbiodiniaceae</taxon>
        <taxon>Symbiodinium</taxon>
    </lineage>
</organism>
<dbReference type="InterPro" id="IPR036770">
    <property type="entry name" value="Ankyrin_rpt-contain_sf"/>
</dbReference>
<evidence type="ECO:0000256" key="3">
    <source>
        <dbReference type="SAM" id="MobiDB-lite"/>
    </source>
</evidence>
<keyword evidence="6" id="KW-1185">Reference proteome</keyword>
<dbReference type="Proteomes" id="UP000186817">
    <property type="component" value="Unassembled WGS sequence"/>
</dbReference>
<reference evidence="5 6" key="1">
    <citation type="submission" date="2016-02" db="EMBL/GenBank/DDBJ databases">
        <title>Genome analysis of coral dinoflagellate symbionts highlights evolutionary adaptations to a symbiotic lifestyle.</title>
        <authorList>
            <person name="Aranda M."/>
            <person name="Li Y."/>
            <person name="Liew Y.J."/>
            <person name="Baumgarten S."/>
            <person name="Simakov O."/>
            <person name="Wilson M."/>
            <person name="Piel J."/>
            <person name="Ashoor H."/>
            <person name="Bougouffa S."/>
            <person name="Bajic V.B."/>
            <person name="Ryu T."/>
            <person name="Ravasi T."/>
            <person name="Bayer T."/>
            <person name="Micklem G."/>
            <person name="Kim H."/>
            <person name="Bhak J."/>
            <person name="Lajeunesse T.C."/>
            <person name="Voolstra C.R."/>
        </authorList>
    </citation>
    <scope>NUCLEOTIDE SEQUENCE [LARGE SCALE GENOMIC DNA]</scope>
    <source>
        <strain evidence="5 6">CCMP2467</strain>
    </source>
</reference>
<feature type="compositionally biased region" description="Basic residues" evidence="3">
    <location>
        <begin position="787"/>
        <end position="808"/>
    </location>
</feature>
<evidence type="ECO:0000259" key="4">
    <source>
        <dbReference type="Pfam" id="PF14327"/>
    </source>
</evidence>
<dbReference type="Pfam" id="PF14327">
    <property type="entry name" value="CSTF2_hinge"/>
    <property type="match status" value="1"/>
</dbReference>
<name>A0A1Q9CTP0_SYMMI</name>
<accession>A0A1Q9CTP0</accession>
<dbReference type="EMBL" id="LSRX01000923">
    <property type="protein sequence ID" value="OLP86304.1"/>
    <property type="molecule type" value="Genomic_DNA"/>
</dbReference>
<dbReference type="InterPro" id="IPR002110">
    <property type="entry name" value="Ankyrin_rpt"/>
</dbReference>
<dbReference type="OrthoDB" id="425233at2759"/>
<evidence type="ECO:0000256" key="1">
    <source>
        <dbReference type="ARBA" id="ARBA00022737"/>
    </source>
</evidence>
<feature type="region of interest" description="Disordered" evidence="3">
    <location>
        <begin position="758"/>
        <end position="862"/>
    </location>
</feature>
<evidence type="ECO:0000313" key="6">
    <source>
        <dbReference type="Proteomes" id="UP000186817"/>
    </source>
</evidence>
<keyword evidence="2" id="KW-0040">ANK repeat</keyword>
<dbReference type="Gene3D" id="1.25.40.20">
    <property type="entry name" value="Ankyrin repeat-containing domain"/>
    <property type="match status" value="3"/>
</dbReference>
<dbReference type="InterPro" id="IPR051631">
    <property type="entry name" value="Ankyrin-KH/SAM_domain"/>
</dbReference>